<reference evidence="1" key="1">
    <citation type="submission" date="2021-02" db="EMBL/GenBank/DDBJ databases">
        <authorList>
            <person name="Nowell W R."/>
        </authorList>
    </citation>
    <scope>NUCLEOTIDE SEQUENCE</scope>
</reference>
<evidence type="ECO:0000313" key="2">
    <source>
        <dbReference type="Proteomes" id="UP000663845"/>
    </source>
</evidence>
<gene>
    <name evidence="1" type="ORF">JYZ213_LOCUS33387</name>
</gene>
<organism evidence="1 2">
    <name type="scientific">Adineta steineri</name>
    <dbReference type="NCBI Taxonomy" id="433720"/>
    <lineage>
        <taxon>Eukaryota</taxon>
        <taxon>Metazoa</taxon>
        <taxon>Spiralia</taxon>
        <taxon>Gnathifera</taxon>
        <taxon>Rotifera</taxon>
        <taxon>Eurotatoria</taxon>
        <taxon>Bdelloidea</taxon>
        <taxon>Adinetida</taxon>
        <taxon>Adinetidae</taxon>
        <taxon>Adineta</taxon>
    </lineage>
</organism>
<comment type="caution">
    <text evidence="1">The sequence shown here is derived from an EMBL/GenBank/DDBJ whole genome shotgun (WGS) entry which is preliminary data.</text>
</comment>
<dbReference type="Proteomes" id="UP000663845">
    <property type="component" value="Unassembled WGS sequence"/>
</dbReference>
<protein>
    <submittedName>
        <fullName evidence="1">Uncharacterized protein</fullName>
    </submittedName>
</protein>
<sequence length="554" mass="64695">MENDYETLRPYPVDPSQDKVIEKIVFAKRKLIPRLTSFLFAILTYPLKLLSKYKNKKLAEKNKSNEEIDANKIPPIYISTSTSTMDLKFYYIIRYGKIWFKPIGAHCDSSWKLFGDNGFIDQFQTPLISISVDGDNILAVDENQIIHYAKSNQIICKVSFDCPQWEIIESRVKWTQKWFNMDGVSLVVNLFKNPILKSLKNSRNICMSHKGPDTMYYTDMKGKKHPDPYVGVTTIYCLNEDGTRIFFADPWLQNKFENELTTPEDGQFIAESMATSGSTLFLIQRGRNEFSKEINKMYTRFADFDSIGSNPALASTYNSNNNVPLVRYLPSEDWIKQPFINIQGKARLTKNISIYQIGWGQNNRQLRVQGTDANGNYGFYFKNIYDKQWNFQITNDIIILENEFLSQSISFIGFEKGPQICFDYSNGQFNSNIKDIHFGNIILEKFSHRGLNERGLHTKLILILDKNNQISIPLYARRGWRSLIGLSKSNLWKLVIPLEYFQNDNYQIQLILEKIFQNKFRHNVYVYETKQEIFITNTFCSRTKFKFIFKIKSI</sequence>
<proteinExistence type="predicted"/>
<dbReference type="EMBL" id="CAJNOG010000630">
    <property type="protein sequence ID" value="CAF1320741.1"/>
    <property type="molecule type" value="Genomic_DNA"/>
</dbReference>
<accession>A0A815F4Y4</accession>
<name>A0A815F4Y4_9BILA</name>
<dbReference type="AlphaFoldDB" id="A0A815F4Y4"/>
<evidence type="ECO:0000313" key="1">
    <source>
        <dbReference type="EMBL" id="CAF1320741.1"/>
    </source>
</evidence>